<dbReference type="PANTHER" id="PTHR33881:SF17">
    <property type="entry name" value="EGF-LIKE DOMAIN-CONTAINING PROTEIN"/>
    <property type="match status" value="1"/>
</dbReference>
<evidence type="ECO:0000259" key="3">
    <source>
        <dbReference type="SMART" id="SM00181"/>
    </source>
</evidence>
<dbReference type="EMBL" id="CP093345">
    <property type="protein sequence ID" value="WOG93465.1"/>
    <property type="molecule type" value="Genomic_DNA"/>
</dbReference>
<feature type="domain" description="EGF-like" evidence="3">
    <location>
        <begin position="43"/>
        <end position="86"/>
    </location>
</feature>
<gene>
    <name evidence="4" type="ORF">DCAR_0312749</name>
</gene>
<dbReference type="SMART" id="SM00181">
    <property type="entry name" value="EGF"/>
    <property type="match status" value="2"/>
</dbReference>
<reference evidence="4" key="1">
    <citation type="journal article" date="2016" name="Nat. Genet.">
        <title>A high-quality carrot genome assembly provides new insights into carotenoid accumulation and asterid genome evolution.</title>
        <authorList>
            <person name="Iorizzo M."/>
            <person name="Ellison S."/>
            <person name="Senalik D."/>
            <person name="Zeng P."/>
            <person name="Satapoomin P."/>
            <person name="Huang J."/>
            <person name="Bowman M."/>
            <person name="Iovene M."/>
            <person name="Sanseverino W."/>
            <person name="Cavagnaro P."/>
            <person name="Yildiz M."/>
            <person name="Macko-Podgorni A."/>
            <person name="Moranska E."/>
            <person name="Grzebelus E."/>
            <person name="Grzebelus D."/>
            <person name="Ashrafi H."/>
            <person name="Zheng Z."/>
            <person name="Cheng S."/>
            <person name="Spooner D."/>
            <person name="Van Deynze A."/>
            <person name="Simon P."/>
        </authorList>
    </citation>
    <scope>NUCLEOTIDE SEQUENCE</scope>
    <source>
        <tissue evidence="4">Leaf</tissue>
    </source>
</reference>
<feature type="signal peptide" evidence="2">
    <location>
        <begin position="1"/>
        <end position="32"/>
    </location>
</feature>
<evidence type="ECO:0000256" key="1">
    <source>
        <dbReference type="SAM" id="MobiDB-lite"/>
    </source>
</evidence>
<protein>
    <recommendedName>
        <fullName evidence="3">EGF-like domain-containing protein</fullName>
    </recommendedName>
</protein>
<dbReference type="PANTHER" id="PTHR33881">
    <property type="entry name" value="NEUROGENIC LOCUS NOTCH-LIKE PROTEIN"/>
    <property type="match status" value="1"/>
</dbReference>
<keyword evidence="2" id="KW-0732">Signal</keyword>
<feature type="compositionally biased region" description="Pro residues" evidence="1">
    <location>
        <begin position="187"/>
        <end position="204"/>
    </location>
</feature>
<dbReference type="InterPro" id="IPR000742">
    <property type="entry name" value="EGF"/>
</dbReference>
<feature type="region of interest" description="Disordered" evidence="1">
    <location>
        <begin position="187"/>
        <end position="224"/>
    </location>
</feature>
<dbReference type="Proteomes" id="UP000077755">
    <property type="component" value="Chromosome 3"/>
</dbReference>
<reference evidence="4" key="2">
    <citation type="submission" date="2022-03" db="EMBL/GenBank/DDBJ databases">
        <title>Draft title - Genomic analysis of global carrot germplasm unveils the trajectory of domestication and the origin of high carotenoid orange carrot.</title>
        <authorList>
            <person name="Iorizzo M."/>
            <person name="Ellison S."/>
            <person name="Senalik D."/>
            <person name="Macko-Podgorni A."/>
            <person name="Grzebelus D."/>
            <person name="Bostan H."/>
            <person name="Rolling W."/>
            <person name="Curaba J."/>
            <person name="Simon P."/>
        </authorList>
    </citation>
    <scope>NUCLEOTIDE SEQUENCE</scope>
    <source>
        <tissue evidence="4">Leaf</tissue>
    </source>
</reference>
<evidence type="ECO:0000313" key="4">
    <source>
        <dbReference type="EMBL" id="WOG93465.1"/>
    </source>
</evidence>
<evidence type="ECO:0000313" key="5">
    <source>
        <dbReference type="Proteomes" id="UP000077755"/>
    </source>
</evidence>
<keyword evidence="5" id="KW-1185">Reference proteome</keyword>
<name>A0AAF1AV81_DAUCS</name>
<sequence length="240" mass="25331">MGSCSLHFSPPPIFNLLLLSLSCISIITSTDSQVLPVPLKGLACSIVNCGEGTCRASKETILGIECDCKPGWRHIPLASFAFPSCVLPNCTLDLHCGSRAPPPPPPAPLLPAINASSPCNLVWCGNGECIVNGDSHYCKCNQGSSNYLDDSSFACLEPCYFGEDCKNLQLGPLPQLPPLHLPPSLPSVQLPPPLQLPPALPLPTPSSSTNSASPKAVTGHSIGPQIKPNNSLDLNYFAWL</sequence>
<accession>A0AAF1AV81</accession>
<proteinExistence type="predicted"/>
<feature type="domain" description="EGF-like" evidence="3">
    <location>
        <begin position="118"/>
        <end position="156"/>
    </location>
</feature>
<dbReference type="AlphaFoldDB" id="A0AAF1AV81"/>
<evidence type="ECO:0000256" key="2">
    <source>
        <dbReference type="SAM" id="SignalP"/>
    </source>
</evidence>
<feature type="chain" id="PRO_5041995764" description="EGF-like domain-containing protein" evidence="2">
    <location>
        <begin position="33"/>
        <end position="240"/>
    </location>
</feature>
<organism evidence="4 5">
    <name type="scientific">Daucus carota subsp. sativus</name>
    <name type="common">Carrot</name>
    <dbReference type="NCBI Taxonomy" id="79200"/>
    <lineage>
        <taxon>Eukaryota</taxon>
        <taxon>Viridiplantae</taxon>
        <taxon>Streptophyta</taxon>
        <taxon>Embryophyta</taxon>
        <taxon>Tracheophyta</taxon>
        <taxon>Spermatophyta</taxon>
        <taxon>Magnoliopsida</taxon>
        <taxon>eudicotyledons</taxon>
        <taxon>Gunneridae</taxon>
        <taxon>Pentapetalae</taxon>
        <taxon>asterids</taxon>
        <taxon>campanulids</taxon>
        <taxon>Apiales</taxon>
        <taxon>Apiaceae</taxon>
        <taxon>Apioideae</taxon>
        <taxon>Scandiceae</taxon>
        <taxon>Daucinae</taxon>
        <taxon>Daucus</taxon>
        <taxon>Daucus sect. Daucus</taxon>
    </lineage>
</organism>